<dbReference type="GeneID" id="14376061"/>
<proteinExistence type="predicted"/>
<feature type="compositionally biased region" description="Polar residues" evidence="1">
    <location>
        <begin position="231"/>
        <end position="241"/>
    </location>
</feature>
<feature type="compositionally biased region" description="Polar residues" evidence="1">
    <location>
        <begin position="361"/>
        <end position="376"/>
    </location>
</feature>
<name>L0IAY1_HALRX</name>
<dbReference type="eggNOG" id="arCOG00373">
    <property type="taxonomic scope" value="Archaea"/>
</dbReference>
<feature type="compositionally biased region" description="Polar residues" evidence="1">
    <location>
        <begin position="410"/>
        <end position="419"/>
    </location>
</feature>
<evidence type="ECO:0000256" key="1">
    <source>
        <dbReference type="SAM" id="MobiDB-lite"/>
    </source>
</evidence>
<dbReference type="STRING" id="797302.Halru_0754"/>
<evidence type="ECO:0000313" key="4">
    <source>
        <dbReference type="Proteomes" id="UP000010846"/>
    </source>
</evidence>
<feature type="compositionally biased region" description="Basic and acidic residues" evidence="1">
    <location>
        <begin position="389"/>
        <end position="403"/>
    </location>
</feature>
<dbReference type="Proteomes" id="UP000010846">
    <property type="component" value="Chromosome"/>
</dbReference>
<dbReference type="Gene3D" id="1.20.5.4090">
    <property type="match status" value="1"/>
</dbReference>
<sequence length="795" mass="84916">MDPRTKERVERWESRPFSGGEDALTTLADDTFSGAVTAAGVWAFMLNGRIVGVADGSIETLVDASGTIYEAPADALPLLAAMQTQGGDPRAQYYTNDTALASVDRKLQQGSFTGYVELSEQVLSGDYYLVYYGGKRMAAAYIGNAERLLTGDEAFERADDEIGIYSVIDVDISVTDVPGHASANETATANREDDARTNDTAADPAAGTADSAAGTDSTVAGTGSGDRRSTGESTDPSTAVTDTDGPVGRNESSAGRTPSDETTVRATGTDTEPSETQEETRSEKVAGDESVTDDTEVSYSDTETGTADSTAAAESTSAGGQPAAESSTTEPAADRPGITTEREPTESSETGITTGEDSAGSDRTTVSGSPSDTGSAETTPTDDAETDEHDERLKEEERWRETRQIPSIDPESSSENATKQSSAGRGSARSQRSQSESDTSRSQSQADSSRTRDGPTPADVASTEQALRSDMLEREDKIDHLTQRVTELEETRKQLVRERDQLQSENEDLTAQVSKLQSTIEELEAELKRVRSQPAPTGGDAPATPTESPSSEPELTLTPQQALEQTNVFVRYGSKSQPTLESAHEGEGSRGDLDRNLQLERHTQFDAETTAVDGQPYDSFVEASMQYRFVEWLVGTCLFEIRETGNAADLADLYDVIPRIDRIELAATVSLEEDDRADVPDQVTFDVAAFDKRGTPLVVANCNDSRDPATKGMLEGLEADASAVCANYPDLGAAVVVTSSFFDPGALELAEEVTTSGFLSRSSKVSYVNLSRKQGYHCCLVESRSGGFHMTVPEL</sequence>
<reference evidence="3" key="1">
    <citation type="submission" date="2011-09" db="EMBL/GenBank/DDBJ databases">
        <title>Complete sequence of Halovivax ruber XH-70.</title>
        <authorList>
            <consortium name="US DOE Joint Genome Institute"/>
            <person name="Lucas S."/>
            <person name="Han J."/>
            <person name="Lapidus A."/>
            <person name="Cheng J.-F."/>
            <person name="Goodwin L."/>
            <person name="Pitluck S."/>
            <person name="Peters L."/>
            <person name="Mikhailova N."/>
            <person name="Davenport K."/>
            <person name="Detter J.C."/>
            <person name="Han C."/>
            <person name="Tapia R."/>
            <person name="Land M."/>
            <person name="Hauser L."/>
            <person name="Kyrpides N."/>
            <person name="Ivanova N."/>
            <person name="Pagani I."/>
            <person name="Sproer C."/>
            <person name="Anderson I."/>
            <person name="Woyke T."/>
        </authorList>
    </citation>
    <scope>NUCLEOTIDE SEQUENCE</scope>
    <source>
        <strain evidence="3">XH-70</strain>
    </source>
</reference>
<feature type="region of interest" description="Disordered" evidence="1">
    <location>
        <begin position="182"/>
        <end position="491"/>
    </location>
</feature>
<feature type="compositionally biased region" description="Low complexity" evidence="1">
    <location>
        <begin position="420"/>
        <end position="445"/>
    </location>
</feature>
<feature type="compositionally biased region" description="Low complexity" evidence="1">
    <location>
        <begin position="347"/>
        <end position="356"/>
    </location>
</feature>
<dbReference type="KEGG" id="hru:Halru_0754"/>
<feature type="region of interest" description="Disordered" evidence="1">
    <location>
        <begin position="524"/>
        <end position="557"/>
    </location>
</feature>
<keyword evidence="4" id="KW-1185">Reference proteome</keyword>
<evidence type="ECO:0000313" key="3">
    <source>
        <dbReference type="EMBL" id="AGB15381.1"/>
    </source>
</evidence>
<feature type="compositionally biased region" description="Low complexity" evidence="1">
    <location>
        <begin position="300"/>
        <end position="319"/>
    </location>
</feature>
<dbReference type="OrthoDB" id="157503at2157"/>
<feature type="compositionally biased region" description="Low complexity" evidence="1">
    <location>
        <begin position="534"/>
        <end position="557"/>
    </location>
</feature>
<evidence type="ECO:0000259" key="2">
    <source>
        <dbReference type="Pfam" id="PF24371"/>
    </source>
</evidence>
<accession>L0IAY1</accession>
<feature type="region of interest" description="Disordered" evidence="1">
    <location>
        <begin position="498"/>
        <end position="517"/>
    </location>
</feature>
<dbReference type="InterPro" id="IPR055949">
    <property type="entry name" value="DUF7527"/>
</dbReference>
<protein>
    <recommendedName>
        <fullName evidence="2">DUF7527 domain-containing protein</fullName>
    </recommendedName>
</protein>
<dbReference type="RefSeq" id="WP_015300055.1">
    <property type="nucleotide sequence ID" value="NC_019964.1"/>
</dbReference>
<feature type="domain" description="DUF7527" evidence="2">
    <location>
        <begin position="557"/>
        <end position="795"/>
    </location>
</feature>
<organism evidence="3 4">
    <name type="scientific">Halovivax ruber (strain DSM 18193 / JCM 13892 / XH-70)</name>
    <dbReference type="NCBI Taxonomy" id="797302"/>
    <lineage>
        <taxon>Archaea</taxon>
        <taxon>Methanobacteriati</taxon>
        <taxon>Methanobacteriota</taxon>
        <taxon>Stenosarchaea group</taxon>
        <taxon>Halobacteria</taxon>
        <taxon>Halobacteriales</taxon>
        <taxon>Natrialbaceae</taxon>
        <taxon>Halovivax</taxon>
    </lineage>
</organism>
<dbReference type="AlphaFoldDB" id="L0IAY1"/>
<feature type="compositionally biased region" description="Low complexity" evidence="1">
    <location>
        <begin position="199"/>
        <end position="218"/>
    </location>
</feature>
<dbReference type="EMBL" id="CP003050">
    <property type="protein sequence ID" value="AGB15381.1"/>
    <property type="molecule type" value="Genomic_DNA"/>
</dbReference>
<gene>
    <name evidence="3" type="ordered locus">Halru_0754</name>
</gene>
<dbReference type="Pfam" id="PF24371">
    <property type="entry name" value="DUF7527"/>
    <property type="match status" value="1"/>
</dbReference>
<feature type="compositionally biased region" description="Basic and acidic residues" evidence="1">
    <location>
        <begin position="278"/>
        <end position="287"/>
    </location>
</feature>
<dbReference type="HOGENOM" id="CLU_021291_0_0_2"/>
<feature type="compositionally biased region" description="Basic and acidic residues" evidence="1">
    <location>
        <begin position="470"/>
        <end position="491"/>
    </location>
</feature>